<feature type="domain" description="PAS" evidence="3">
    <location>
        <begin position="158"/>
        <end position="229"/>
    </location>
</feature>
<reference evidence="4 5" key="1">
    <citation type="submission" date="2017-07" db="EMBL/GenBank/DDBJ databases">
        <title>Sandarakinorhabdus cyanobacteriorum sp. nov., a novel bacterium isolated from cyanobacterial aggregates in a eutrophic lake.</title>
        <authorList>
            <person name="Cai H."/>
        </authorList>
    </citation>
    <scope>NUCLEOTIDE SEQUENCE [LARGE SCALE GENOMIC DNA]</scope>
    <source>
        <strain evidence="4 5">TH057</strain>
    </source>
</reference>
<dbReference type="OrthoDB" id="5499170at2"/>
<dbReference type="NCBIfam" id="TIGR02040">
    <property type="entry name" value="PpsR-CrtJ"/>
    <property type="match status" value="1"/>
</dbReference>
<dbReference type="InterPro" id="IPR035965">
    <property type="entry name" value="PAS-like_dom_sf"/>
</dbReference>
<comment type="caution">
    <text evidence="4">The sequence shown here is derived from an EMBL/GenBank/DDBJ whole genome shotgun (WGS) entry which is preliminary data.</text>
</comment>
<dbReference type="Proteomes" id="UP000216991">
    <property type="component" value="Unassembled WGS sequence"/>
</dbReference>
<gene>
    <name evidence="4" type="primary">ppsR</name>
    <name evidence="4" type="ORF">CHU93_06605</name>
</gene>
<proteinExistence type="predicted"/>
<evidence type="ECO:0000256" key="1">
    <source>
        <dbReference type="SAM" id="Coils"/>
    </source>
</evidence>
<dbReference type="Pfam" id="PF02954">
    <property type="entry name" value="HTH_8"/>
    <property type="match status" value="1"/>
</dbReference>
<dbReference type="Gene3D" id="1.10.10.60">
    <property type="entry name" value="Homeodomain-like"/>
    <property type="match status" value="1"/>
</dbReference>
<organism evidence="4 5">
    <name type="scientific">Sandarakinorhabdus cyanobacteriorum</name>
    <dbReference type="NCBI Taxonomy" id="1981098"/>
    <lineage>
        <taxon>Bacteria</taxon>
        <taxon>Pseudomonadati</taxon>
        <taxon>Pseudomonadota</taxon>
        <taxon>Alphaproteobacteria</taxon>
        <taxon>Sphingomonadales</taxon>
        <taxon>Sphingosinicellaceae</taxon>
        <taxon>Sandarakinorhabdus</taxon>
    </lineage>
</organism>
<keyword evidence="5" id="KW-1185">Reference proteome</keyword>
<dbReference type="CDD" id="cd00130">
    <property type="entry name" value="PAS"/>
    <property type="match status" value="1"/>
</dbReference>
<name>A0A255YQH4_9SPHN</name>
<dbReference type="InterPro" id="IPR009057">
    <property type="entry name" value="Homeodomain-like_sf"/>
</dbReference>
<dbReference type="RefSeq" id="WP_094473319.1">
    <property type="nucleotide sequence ID" value="NZ_NOXT01000100.1"/>
</dbReference>
<dbReference type="InterPro" id="IPR013767">
    <property type="entry name" value="PAS_fold"/>
</dbReference>
<dbReference type="GO" id="GO:0006355">
    <property type="term" value="P:regulation of DNA-templated transcription"/>
    <property type="evidence" value="ECO:0007669"/>
    <property type="project" value="InterPro"/>
</dbReference>
<evidence type="ECO:0000313" key="4">
    <source>
        <dbReference type="EMBL" id="OYQ30670.1"/>
    </source>
</evidence>
<dbReference type="InterPro" id="IPR002197">
    <property type="entry name" value="HTH_Fis"/>
</dbReference>
<dbReference type="Pfam" id="PF00989">
    <property type="entry name" value="PAS"/>
    <property type="match status" value="1"/>
</dbReference>
<dbReference type="Gene3D" id="1.20.5.430">
    <property type="match status" value="1"/>
</dbReference>
<feature type="coiled-coil region" evidence="1">
    <location>
        <begin position="127"/>
        <end position="161"/>
    </location>
</feature>
<dbReference type="PROSITE" id="PS50112">
    <property type="entry name" value="PAS"/>
    <property type="match status" value="1"/>
</dbReference>
<dbReference type="InterPro" id="IPR011785">
    <property type="entry name" value="Tscrpt_reg_PpsR-CrtJ"/>
</dbReference>
<dbReference type="AlphaFoldDB" id="A0A255YQH4"/>
<evidence type="ECO:0000313" key="5">
    <source>
        <dbReference type="Proteomes" id="UP000216991"/>
    </source>
</evidence>
<dbReference type="SUPFAM" id="SSF46689">
    <property type="entry name" value="Homeodomain-like"/>
    <property type="match status" value="1"/>
</dbReference>
<evidence type="ECO:0000256" key="2">
    <source>
        <dbReference type="SAM" id="MobiDB-lite"/>
    </source>
</evidence>
<dbReference type="PRINTS" id="PR01590">
    <property type="entry name" value="HTHFIS"/>
</dbReference>
<evidence type="ECO:0000259" key="3">
    <source>
        <dbReference type="PROSITE" id="PS50112"/>
    </source>
</evidence>
<dbReference type="NCBIfam" id="TIGR00229">
    <property type="entry name" value="sensory_box"/>
    <property type="match status" value="1"/>
</dbReference>
<dbReference type="InterPro" id="IPR000014">
    <property type="entry name" value="PAS"/>
</dbReference>
<feature type="region of interest" description="Disordered" evidence="2">
    <location>
        <begin position="464"/>
        <end position="483"/>
    </location>
</feature>
<dbReference type="SUPFAM" id="SSF55785">
    <property type="entry name" value="PYP-like sensor domain (PAS domain)"/>
    <property type="match status" value="2"/>
</dbReference>
<dbReference type="EMBL" id="NOXT01000100">
    <property type="protein sequence ID" value="OYQ30670.1"/>
    <property type="molecule type" value="Genomic_DNA"/>
</dbReference>
<feature type="compositionally biased region" description="Low complexity" evidence="2">
    <location>
        <begin position="468"/>
        <end position="483"/>
    </location>
</feature>
<sequence length="483" mass="51304">MDARNYNNISALPSDGAIDLAALVASRPDSALAALLAAADLVLVINAAGRIDQVHVGSGDIDPAEVAGWEGDDWRATALPDSQGKIDALMNDAIAPRWREANHHGSGGELPMKWLTLPLPGNRRLAIARDQRVAASLQQRLVRAQQAMERDSMRLRQLETRHRLLFDTAAEPIFIIDAASRRVLEANAAARRATGLTAHALDGQNFAALVHPDDHDGTIAVLGALTASEQRHPARLRLAGGQSFAMSASLFRQDRDNRLLIRLTPLDLAAPAASEPLADAMERMPDAFVLTDDNFDIIAGNGAFLDLVGLARAADLVGQPISRYLGRPGIDLGVLTTALRDHGTVRGFATIVRSGAGDPASSDGEAVEVSAVSSGEIGQLRHGFSIRPASRDAAQAAGASLPMSQLTDLVGRVSLKDIVRESTDLIERLCIEAALNYTDDNRASAAEILGLSRQSLYSKLHRHGLGNLGDNDSSNDNNDSSGS</sequence>
<dbReference type="Gene3D" id="3.30.450.20">
    <property type="entry name" value="PAS domain"/>
    <property type="match status" value="3"/>
</dbReference>
<dbReference type="GO" id="GO:0043565">
    <property type="term" value="F:sequence-specific DNA binding"/>
    <property type="evidence" value="ECO:0007669"/>
    <property type="project" value="InterPro"/>
</dbReference>
<dbReference type="SMART" id="SM00091">
    <property type="entry name" value="PAS"/>
    <property type="match status" value="2"/>
</dbReference>
<accession>A0A255YQH4</accession>
<dbReference type="Pfam" id="PF13188">
    <property type="entry name" value="PAS_8"/>
    <property type="match status" value="1"/>
</dbReference>
<keyword evidence="1" id="KW-0175">Coiled coil</keyword>
<protein>
    <submittedName>
        <fullName evidence="4">Transcriptional regulator PpsR</fullName>
    </submittedName>
</protein>